<feature type="region of interest" description="Disordered" evidence="1">
    <location>
        <begin position="39"/>
        <end position="86"/>
    </location>
</feature>
<feature type="compositionally biased region" description="Low complexity" evidence="1">
    <location>
        <begin position="63"/>
        <end position="74"/>
    </location>
</feature>
<evidence type="ECO:0000256" key="1">
    <source>
        <dbReference type="SAM" id="MobiDB-lite"/>
    </source>
</evidence>
<evidence type="ECO:0000313" key="3">
    <source>
        <dbReference type="EMBL" id="SBS76301.1"/>
    </source>
</evidence>
<feature type="signal peptide" evidence="2">
    <location>
        <begin position="1"/>
        <end position="19"/>
    </location>
</feature>
<name>A0A1Y5PJI2_9MYCO</name>
<evidence type="ECO:0000256" key="2">
    <source>
        <dbReference type="SAM" id="SignalP"/>
    </source>
</evidence>
<protein>
    <submittedName>
        <fullName evidence="3">Uncharacterized protein</fullName>
    </submittedName>
</protein>
<sequence>MTTLAALGFAAAAAAGVLAERVVSLFVVRAEEAEGLVVLGEDPVPDEPCAAEPEPPESEESAHAAPAPARIATPTPRPTARPPRRPTYAEALFVELITSPLGIEQTVPHLANPMGHSGYESRKQIPRSSGCEKPARRRDHGSRAQASANRDATVMPARGNSVNCHFCQFLAVSIPEQAFRPI</sequence>
<reference evidence="3" key="1">
    <citation type="submission" date="2016-03" db="EMBL/GenBank/DDBJ databases">
        <authorList>
            <person name="Ploux O."/>
        </authorList>
    </citation>
    <scope>NUCLEOTIDE SEQUENCE</scope>
    <source>
        <strain evidence="3">UC10</strain>
    </source>
</reference>
<proteinExistence type="predicted"/>
<organism evidence="3">
    <name type="scientific">uncultured Mycobacterium sp</name>
    <dbReference type="NCBI Taxonomy" id="171292"/>
    <lineage>
        <taxon>Bacteria</taxon>
        <taxon>Bacillati</taxon>
        <taxon>Actinomycetota</taxon>
        <taxon>Actinomycetes</taxon>
        <taxon>Mycobacteriales</taxon>
        <taxon>Mycobacteriaceae</taxon>
        <taxon>Mycobacterium</taxon>
        <taxon>environmental samples</taxon>
    </lineage>
</organism>
<accession>A0A1Y5PJI2</accession>
<keyword evidence="2" id="KW-0732">Signal</keyword>
<dbReference type="EMBL" id="FLQS01000024">
    <property type="protein sequence ID" value="SBS76301.1"/>
    <property type="molecule type" value="Genomic_DNA"/>
</dbReference>
<dbReference type="EMBL" id="FLQS01000026">
    <property type="protein sequence ID" value="SBS76444.1"/>
    <property type="molecule type" value="Genomic_DNA"/>
</dbReference>
<dbReference type="AlphaFoldDB" id="A0A1Y5PJI2"/>
<gene>
    <name evidence="3" type="ORF">MHPYR_300056</name>
    <name evidence="4" type="ORF">MHPYR_320022</name>
</gene>
<feature type="chain" id="PRO_5038222018" evidence="2">
    <location>
        <begin position="20"/>
        <end position="182"/>
    </location>
</feature>
<evidence type="ECO:0000313" key="4">
    <source>
        <dbReference type="EMBL" id="SBS76444.1"/>
    </source>
</evidence>
<feature type="region of interest" description="Disordered" evidence="1">
    <location>
        <begin position="109"/>
        <end position="150"/>
    </location>
</feature>